<dbReference type="Proteomes" id="UP000215158">
    <property type="component" value="Plasmid pBN2"/>
</dbReference>
<name>A0A248VXA7_9BURK</name>
<keyword evidence="1" id="KW-0614">Plasmid</keyword>
<evidence type="ECO:0000313" key="1">
    <source>
        <dbReference type="EMBL" id="ASW03676.1"/>
    </source>
</evidence>
<dbReference type="KEGG" id="parb:CJU94_36355"/>
<evidence type="ECO:0008006" key="3">
    <source>
        <dbReference type="Google" id="ProtNLM"/>
    </source>
</evidence>
<proteinExistence type="predicted"/>
<dbReference type="InterPro" id="IPR015947">
    <property type="entry name" value="PUA-like_sf"/>
</dbReference>
<sequence length="154" mass="16928">MKAISIWQPHASLLLVGPKRYETRGWRLPRSIVGTRVAIHAAKATGDLMELAQYVSDRNDGAPVEEAFDRYLRAILAAGFRTLREMPLGCIIGSVVFKESVPSELAEGHGNFGDFSPGRFAWMAADARLLPEPVPFRGMQGFFDVPDELIAEAA</sequence>
<reference evidence="1 2" key="1">
    <citation type="submission" date="2017-08" db="EMBL/GenBank/DDBJ databases">
        <title>Identification and genetic characteristics of simultaneous BTEX- and naphthalene-degrading Paraburkholderia sp. BN5 isolated from petroleum-contaminated soil.</title>
        <authorList>
            <person name="Lee Y."/>
            <person name="Jeon C.O."/>
        </authorList>
    </citation>
    <scope>NUCLEOTIDE SEQUENCE [LARGE SCALE GENOMIC DNA]</scope>
    <source>
        <strain evidence="1 2">BN5</strain>
        <plasmid evidence="1 2">pBN2</plasmid>
    </source>
</reference>
<dbReference type="OrthoDB" id="359066at2"/>
<protein>
    <recommendedName>
        <fullName evidence="3">ASCH domain-containing protein</fullName>
    </recommendedName>
</protein>
<dbReference type="RefSeq" id="WP_095423490.1">
    <property type="nucleotide sequence ID" value="NZ_CP022992.1"/>
</dbReference>
<evidence type="ECO:0000313" key="2">
    <source>
        <dbReference type="Proteomes" id="UP000215158"/>
    </source>
</evidence>
<geneLocation type="plasmid" evidence="1 2">
    <name>pBN2</name>
</geneLocation>
<organism evidence="1 2">
    <name type="scientific">Paraburkholderia aromaticivorans</name>
    <dbReference type="NCBI Taxonomy" id="2026199"/>
    <lineage>
        <taxon>Bacteria</taxon>
        <taxon>Pseudomonadati</taxon>
        <taxon>Pseudomonadota</taxon>
        <taxon>Betaproteobacteria</taxon>
        <taxon>Burkholderiales</taxon>
        <taxon>Burkholderiaceae</taxon>
        <taxon>Paraburkholderia</taxon>
    </lineage>
</organism>
<dbReference type="EMBL" id="CP022992">
    <property type="protein sequence ID" value="ASW03676.1"/>
    <property type="molecule type" value="Genomic_DNA"/>
</dbReference>
<keyword evidence="2" id="KW-1185">Reference proteome</keyword>
<accession>A0A248VXA7</accession>
<dbReference type="Gene3D" id="2.30.130.30">
    <property type="entry name" value="Hypothetical protein"/>
    <property type="match status" value="1"/>
</dbReference>
<dbReference type="AlphaFoldDB" id="A0A248VXA7"/>
<gene>
    <name evidence="1" type="ORF">CJU94_36355</name>
</gene>
<dbReference type="SUPFAM" id="SSF88697">
    <property type="entry name" value="PUA domain-like"/>
    <property type="match status" value="1"/>
</dbReference>